<evidence type="ECO:0000313" key="2">
    <source>
        <dbReference type="Proteomes" id="UP000539313"/>
    </source>
</evidence>
<protein>
    <submittedName>
        <fullName evidence="1">Uncharacterized protein</fullName>
    </submittedName>
</protein>
<proteinExistence type="predicted"/>
<sequence>MEEWRGYERTRGDAVECREIRSFRGEVTTLTPHDLTPDTAAEADRFLLGGTPIGP</sequence>
<evidence type="ECO:0000313" key="1">
    <source>
        <dbReference type="EMBL" id="MBA9001153.1"/>
    </source>
</evidence>
<comment type="caution">
    <text evidence="1">The sequence shown here is derived from an EMBL/GenBank/DDBJ whole genome shotgun (WGS) entry which is preliminary data.</text>
</comment>
<reference evidence="1 2" key="1">
    <citation type="submission" date="2020-08" db="EMBL/GenBank/DDBJ databases">
        <title>Sequencing the genomes of 1000 actinobacteria strains.</title>
        <authorList>
            <person name="Klenk H.-P."/>
        </authorList>
    </citation>
    <scope>NUCLEOTIDE SEQUENCE [LARGE SCALE GENOMIC DNA]</scope>
    <source>
        <strain evidence="1 2">DSM 45823</strain>
    </source>
</reference>
<keyword evidence="2" id="KW-1185">Reference proteome</keyword>
<dbReference type="EMBL" id="JACJII010000001">
    <property type="protein sequence ID" value="MBA9001153.1"/>
    <property type="molecule type" value="Genomic_DNA"/>
</dbReference>
<dbReference type="AlphaFoldDB" id="A0A7W3R5I6"/>
<dbReference type="Proteomes" id="UP000539313">
    <property type="component" value="Unassembled WGS sequence"/>
</dbReference>
<gene>
    <name evidence="1" type="ORF">HNR21_000035</name>
</gene>
<organism evidence="1 2">
    <name type="scientific">Thermomonospora cellulosilytica</name>
    <dbReference type="NCBI Taxonomy" id="1411118"/>
    <lineage>
        <taxon>Bacteria</taxon>
        <taxon>Bacillati</taxon>
        <taxon>Actinomycetota</taxon>
        <taxon>Actinomycetes</taxon>
        <taxon>Streptosporangiales</taxon>
        <taxon>Thermomonosporaceae</taxon>
        <taxon>Thermomonospora</taxon>
    </lineage>
</organism>
<dbReference type="RefSeq" id="WP_182703580.1">
    <property type="nucleotide sequence ID" value="NZ_JACJII010000001.1"/>
</dbReference>
<accession>A0A7W3R5I6</accession>
<name>A0A7W3R5I6_9ACTN</name>